<reference evidence="2 3" key="1">
    <citation type="submission" date="2018-03" db="EMBL/GenBank/DDBJ databases">
        <title>Genomes of Pezizomycetes fungi and the evolution of truffles.</title>
        <authorList>
            <person name="Murat C."/>
            <person name="Payen T."/>
            <person name="Noel B."/>
            <person name="Kuo A."/>
            <person name="Martin F.M."/>
        </authorList>
    </citation>
    <scope>NUCLEOTIDE SEQUENCE [LARGE SCALE GENOMIC DNA]</scope>
    <source>
        <strain evidence="2">091103-1</strain>
    </source>
</reference>
<evidence type="ECO:0000313" key="2">
    <source>
        <dbReference type="EMBL" id="PWW71791.1"/>
    </source>
</evidence>
<evidence type="ECO:0000256" key="1">
    <source>
        <dbReference type="SAM" id="MobiDB-lite"/>
    </source>
</evidence>
<gene>
    <name evidence="2" type="ORF">C7212DRAFT_366958</name>
</gene>
<dbReference type="AlphaFoldDB" id="A0A317SF59"/>
<feature type="compositionally biased region" description="Basic residues" evidence="1">
    <location>
        <begin position="186"/>
        <end position="205"/>
    </location>
</feature>
<feature type="region of interest" description="Disordered" evidence="1">
    <location>
        <begin position="184"/>
        <end position="252"/>
    </location>
</feature>
<accession>A0A317SF59</accession>
<dbReference type="EMBL" id="PYWC01000137">
    <property type="protein sequence ID" value="PWW71791.1"/>
    <property type="molecule type" value="Genomic_DNA"/>
</dbReference>
<feature type="compositionally biased region" description="Basic residues" evidence="1">
    <location>
        <begin position="223"/>
        <end position="234"/>
    </location>
</feature>
<proteinExistence type="predicted"/>
<name>A0A317SF59_9PEZI</name>
<dbReference type="Proteomes" id="UP000246991">
    <property type="component" value="Unassembled WGS sequence"/>
</dbReference>
<organism evidence="2 3">
    <name type="scientific">Tuber magnatum</name>
    <name type="common">white Piedmont truffle</name>
    <dbReference type="NCBI Taxonomy" id="42249"/>
    <lineage>
        <taxon>Eukaryota</taxon>
        <taxon>Fungi</taxon>
        <taxon>Dikarya</taxon>
        <taxon>Ascomycota</taxon>
        <taxon>Pezizomycotina</taxon>
        <taxon>Pezizomycetes</taxon>
        <taxon>Pezizales</taxon>
        <taxon>Tuberaceae</taxon>
        <taxon>Tuber</taxon>
    </lineage>
</organism>
<evidence type="ECO:0000313" key="3">
    <source>
        <dbReference type="Proteomes" id="UP000246991"/>
    </source>
</evidence>
<keyword evidence="3" id="KW-1185">Reference proteome</keyword>
<protein>
    <submittedName>
        <fullName evidence="2">Uncharacterized protein</fullName>
    </submittedName>
</protein>
<sequence>MPGHSPESDLQPSAIYPTGPSAIRVSAQVFPMKPKGSFSSRPPAVEWRLDRTAEPTAPTPSLPAAQLAVNIAAPLSVRSLGAPVPPPVGHAVRVPFPLPAHPGHLPGVQSSLLPTSDITQTDSSCAASQLLHLIACAISGMEGTAGQGVGPSNGARVAPSPSILPNFLTGNAAAPRGYDAEAILRSRSHQAVGKKQRRKDNKKKSQKNDNHHPPQNSGEVKSKRQKKGSKKNQGPKKNQAGDSSGGKSCERA</sequence>
<comment type="caution">
    <text evidence="2">The sequence shown here is derived from an EMBL/GenBank/DDBJ whole genome shotgun (WGS) entry which is preliminary data.</text>
</comment>